<organism evidence="1 2">
    <name type="scientific">Debaryomyces fabryi</name>
    <dbReference type="NCBI Taxonomy" id="58627"/>
    <lineage>
        <taxon>Eukaryota</taxon>
        <taxon>Fungi</taxon>
        <taxon>Dikarya</taxon>
        <taxon>Ascomycota</taxon>
        <taxon>Saccharomycotina</taxon>
        <taxon>Pichiomycetes</taxon>
        <taxon>Debaryomycetaceae</taxon>
        <taxon>Debaryomyces</taxon>
    </lineage>
</organism>
<evidence type="ECO:0000313" key="2">
    <source>
        <dbReference type="Proteomes" id="UP000054251"/>
    </source>
</evidence>
<sequence length="192" mass="22580">MASVADLVTSLPRAAEFNDFGTIKEKILSISPQMFDSKLNETQNIINNIQSLVDILINECPDTVSDNIEFMISFKLNILEFKEYINTFRQNYNKLSSDFGYYMESELLLSQEKLINENCQSEKDSRFYRYSRPSERFPWNFKLDLENLVYPSEIFQKIKRDLIMGVNALRRNENIYEIKVVTNKFGYLTISN</sequence>
<accession>A0A0V1Q5W1</accession>
<dbReference type="EMBL" id="LMYN01000005">
    <property type="protein sequence ID" value="KSA03766.1"/>
    <property type="molecule type" value="Genomic_DNA"/>
</dbReference>
<comment type="caution">
    <text evidence="1">The sequence shown here is derived from an EMBL/GenBank/DDBJ whole genome shotgun (WGS) entry which is preliminary data.</text>
</comment>
<proteinExistence type="predicted"/>
<protein>
    <submittedName>
        <fullName evidence="1">Uncharacterized protein</fullName>
    </submittedName>
</protein>
<reference evidence="1 2" key="1">
    <citation type="submission" date="2015-11" db="EMBL/GenBank/DDBJ databases">
        <title>The genome of Debaryomyces fabryi.</title>
        <authorList>
            <person name="Tafer H."/>
            <person name="Lopandic K."/>
        </authorList>
    </citation>
    <scope>NUCLEOTIDE SEQUENCE [LARGE SCALE GENOMIC DNA]</scope>
    <source>
        <strain evidence="1 2">CBS 789</strain>
    </source>
</reference>
<dbReference type="AlphaFoldDB" id="A0A0V1Q5W1"/>
<keyword evidence="2" id="KW-1185">Reference proteome</keyword>
<evidence type="ECO:0000313" key="1">
    <source>
        <dbReference type="EMBL" id="KSA03766.1"/>
    </source>
</evidence>
<dbReference type="OrthoDB" id="10420749at2759"/>
<gene>
    <name evidence="1" type="ORF">AC631_00401</name>
</gene>
<dbReference type="Proteomes" id="UP000054251">
    <property type="component" value="Unassembled WGS sequence"/>
</dbReference>
<name>A0A0V1Q5W1_9ASCO</name>
<dbReference type="GeneID" id="26837410"/>
<dbReference type="RefSeq" id="XP_015469868.1">
    <property type="nucleotide sequence ID" value="XM_015609231.1"/>
</dbReference>